<gene>
    <name evidence="1" type="ORF">HKB21_32850</name>
</gene>
<organism evidence="1 2">
    <name type="scientific">Vibrio parahaemolyticus</name>
    <dbReference type="NCBI Taxonomy" id="670"/>
    <lineage>
        <taxon>Bacteria</taxon>
        <taxon>Pseudomonadati</taxon>
        <taxon>Pseudomonadota</taxon>
        <taxon>Gammaproteobacteria</taxon>
        <taxon>Vibrionales</taxon>
        <taxon>Vibrionaceae</taxon>
        <taxon>Vibrio</taxon>
    </lineage>
</organism>
<evidence type="ECO:0000313" key="1">
    <source>
        <dbReference type="EMBL" id="NMU30402.1"/>
    </source>
</evidence>
<protein>
    <submittedName>
        <fullName evidence="1">Uncharacterized protein</fullName>
    </submittedName>
</protein>
<comment type="caution">
    <text evidence="1">The sequence shown here is derived from an EMBL/GenBank/DDBJ whole genome shotgun (WGS) entry which is preliminary data.</text>
</comment>
<dbReference type="AlphaFoldDB" id="A0A7Y0SCR3"/>
<sequence length="314" mass="37229">MSQVYDDLSYKDSALFKFVHKHRERILKDRTKTPENTALFLLYLGFSLIESAPSERVYTELQYLIDDTFAAALDILCSENAEEINQIMRDYSDQLGLTKSKKPKKIDDEDIYRMVLLGKEIFPEKSLEKIYEKIANVTKITKLSKSQVKKKYYSFIQLNKEQTELTLYKARNKSKREVHQNMIRIFEFDITFLSSYKEFFLDMVSCFDEVVEHSHLHYSGFPSKETPSSIQSLMNFDNHLKLYKKSDYPWIDRLSDIVSFERDNEFKRYRDNLRKYYSSQSINKLPSLSYSDDLEAEAVFSNFFLLTKPLKSDR</sequence>
<dbReference type="EMBL" id="JABCLD010002472">
    <property type="protein sequence ID" value="NMU30402.1"/>
    <property type="molecule type" value="Genomic_DNA"/>
</dbReference>
<accession>A0A7Y0SCR3</accession>
<dbReference type="Proteomes" id="UP000555836">
    <property type="component" value="Unassembled WGS sequence"/>
</dbReference>
<dbReference type="RefSeq" id="WP_025576745.1">
    <property type="nucleotide sequence ID" value="NZ_JABCLS010001211.1"/>
</dbReference>
<name>A0A7Y0SCR3_VIBPH</name>
<reference evidence="1 2" key="1">
    <citation type="submission" date="2020-04" db="EMBL/GenBank/DDBJ databases">
        <title>Whole-genome sequencing of Vibrio spp. from China reveals different genetic environments of blaCTX-M-14 among diverse lineages.</title>
        <authorList>
            <person name="Zheng Z."/>
            <person name="Ye L."/>
            <person name="Chen S."/>
        </authorList>
    </citation>
    <scope>NUCLEOTIDE SEQUENCE [LARGE SCALE GENOMIC DNA]</scope>
    <source>
        <strain evidence="1 2">Vb0574</strain>
    </source>
</reference>
<proteinExistence type="predicted"/>
<evidence type="ECO:0000313" key="2">
    <source>
        <dbReference type="Proteomes" id="UP000555836"/>
    </source>
</evidence>